<dbReference type="PROSITE" id="PS50097">
    <property type="entry name" value="BTB"/>
    <property type="match status" value="1"/>
</dbReference>
<dbReference type="InterPro" id="IPR043454">
    <property type="entry name" value="NPH3/RPT2-like"/>
</dbReference>
<dbReference type="PANTHER" id="PTHR32370">
    <property type="entry name" value="OS12G0117600 PROTEIN"/>
    <property type="match status" value="1"/>
</dbReference>
<dbReference type="AlphaFoldDB" id="A0A0P1AZ71"/>
<name>A0A0P1AZ71_PLAHL</name>
<dbReference type="Proteomes" id="UP000054928">
    <property type="component" value="Unassembled WGS sequence"/>
</dbReference>
<evidence type="ECO:0000313" key="3">
    <source>
        <dbReference type="Proteomes" id="UP000054928"/>
    </source>
</evidence>
<dbReference type="OrthoDB" id="624345at2759"/>
<keyword evidence="3" id="KW-1185">Reference proteome</keyword>
<accession>A0A0P1AZ71</accession>
<dbReference type="SUPFAM" id="SSF54695">
    <property type="entry name" value="POZ domain"/>
    <property type="match status" value="1"/>
</dbReference>
<dbReference type="GeneID" id="36398848"/>
<reference evidence="3" key="1">
    <citation type="submission" date="2014-09" db="EMBL/GenBank/DDBJ databases">
        <authorList>
            <person name="Sharma Rahul"/>
            <person name="Thines Marco"/>
        </authorList>
    </citation>
    <scope>NUCLEOTIDE SEQUENCE [LARGE SCALE GENOMIC DNA]</scope>
</reference>
<protein>
    <submittedName>
        <fullName evidence="2">BTB/POZ-like</fullName>
    </submittedName>
</protein>
<dbReference type="InterPro" id="IPR000210">
    <property type="entry name" value="BTB/POZ_dom"/>
</dbReference>
<organism evidence="2 3">
    <name type="scientific">Plasmopara halstedii</name>
    <name type="common">Downy mildew of sunflower</name>
    <dbReference type="NCBI Taxonomy" id="4781"/>
    <lineage>
        <taxon>Eukaryota</taxon>
        <taxon>Sar</taxon>
        <taxon>Stramenopiles</taxon>
        <taxon>Oomycota</taxon>
        <taxon>Peronosporomycetes</taxon>
        <taxon>Peronosporales</taxon>
        <taxon>Peronosporaceae</taxon>
        <taxon>Plasmopara</taxon>
    </lineage>
</organism>
<dbReference type="OMA" id="CEYPEWA"/>
<feature type="domain" description="BTB" evidence="1">
    <location>
        <begin position="171"/>
        <end position="248"/>
    </location>
</feature>
<dbReference type="RefSeq" id="XP_024583510.1">
    <property type="nucleotide sequence ID" value="XM_024718075.1"/>
</dbReference>
<dbReference type="InterPro" id="IPR011333">
    <property type="entry name" value="SKP1/BTB/POZ_sf"/>
</dbReference>
<evidence type="ECO:0000259" key="1">
    <source>
        <dbReference type="PROSITE" id="PS50097"/>
    </source>
</evidence>
<dbReference type="EMBL" id="CCYD01002371">
    <property type="protein sequence ID" value="CEG47141.1"/>
    <property type="molecule type" value="Genomic_DNA"/>
</dbReference>
<sequence>MKHRELSRAAFPRKLRKSCSLPSCKNQCGTCMHCTCDGRCGHHAAGHCGGRREGSGRGCKRQDCTRDDYCLHSSRATCCHCRNLVSSAGRAAKRPRVTIPLLLTHSHDPCFPVSPVYRQDVQVGSVAQLQVSKTSDEVLEAELCAFLHDANLGGDLSLCEHDEWASRRQHCNLVVLVCGTQFNLHKFPMLWECRKLHRMVRQALEENANKRHLGGAVPILELPQFPGGAEIFETLAVYCYTGEIFFSVSNLAVMNCVIEFLDMRDEIRESVQRFLDQLCQNIEDFRDLLQVISSAETLAETQPQLFHSAIESTIEMCINALVQRKDFLDTDAILQLFTLPSKLFNKLTQKILSLHSSVPDSRRSNIHNKNESYVLAKLVQLYRDAQCTNQCNQFVVQQCMQLLRCECDQASVSSMTDKMETSFREPLEFTLSMTNDVADKMLVKFIDDNLGTSSVPQLDACVLATSDSFYFDAYTLSEAFIV</sequence>
<proteinExistence type="predicted"/>
<dbReference type="Gene3D" id="3.30.710.10">
    <property type="entry name" value="Potassium Channel Kv1.1, Chain A"/>
    <property type="match status" value="1"/>
</dbReference>
<evidence type="ECO:0000313" key="2">
    <source>
        <dbReference type="EMBL" id="CEG47141.1"/>
    </source>
</evidence>